<dbReference type="OrthoDB" id="4248066at2"/>
<comment type="caution">
    <text evidence="2">The sequence shown here is derived from an EMBL/GenBank/DDBJ whole genome shotgun (WGS) entry which is preliminary data.</text>
</comment>
<dbReference type="PANTHER" id="PTHR15020">
    <property type="entry name" value="FLAVIN REDUCTASE-RELATED"/>
    <property type="match status" value="1"/>
</dbReference>
<dbReference type="Proteomes" id="UP000321234">
    <property type="component" value="Unassembled WGS sequence"/>
</dbReference>
<dbReference type="AlphaFoldDB" id="A0A5C8ZLC3"/>
<evidence type="ECO:0000313" key="3">
    <source>
        <dbReference type="Proteomes" id="UP000321234"/>
    </source>
</evidence>
<keyword evidence="3" id="KW-1185">Reference proteome</keyword>
<name>A0A5C8ZLC3_9ACTN</name>
<dbReference type="Gene3D" id="3.40.50.720">
    <property type="entry name" value="NAD(P)-binding Rossmann-like Domain"/>
    <property type="match status" value="1"/>
</dbReference>
<dbReference type="PANTHER" id="PTHR15020:SF50">
    <property type="entry name" value="UPF0659 PROTEIN YMR090W"/>
    <property type="match status" value="1"/>
</dbReference>
<reference evidence="2 3" key="1">
    <citation type="submission" date="2019-07" db="EMBL/GenBank/DDBJ databases">
        <title>Quadrisphaera sp. strain DD2A genome sequencing and assembly.</title>
        <authorList>
            <person name="Kim I."/>
        </authorList>
    </citation>
    <scope>NUCLEOTIDE SEQUENCE [LARGE SCALE GENOMIC DNA]</scope>
    <source>
        <strain evidence="2 3">DD2A</strain>
    </source>
</reference>
<proteinExistence type="predicted"/>
<dbReference type="SUPFAM" id="SSF51735">
    <property type="entry name" value="NAD(P)-binding Rossmann-fold domains"/>
    <property type="match status" value="1"/>
</dbReference>
<dbReference type="Pfam" id="PF13460">
    <property type="entry name" value="NAD_binding_10"/>
    <property type="match status" value="1"/>
</dbReference>
<dbReference type="InterPro" id="IPR016040">
    <property type="entry name" value="NAD(P)-bd_dom"/>
</dbReference>
<dbReference type="EMBL" id="VKAC01000001">
    <property type="protein sequence ID" value="TXR57908.1"/>
    <property type="molecule type" value="Genomic_DNA"/>
</dbReference>
<sequence>MIVAVAGAHGQVAHRLVRLLAASGDEVVGMVRNPDHVADVEADGARAAVVDLETASADEVASAVRGADAVVFAAGAGAGSGEARKDTVDRAAAVLLADAAQAEGVRRYVLVSSYGVDAVRDGATPDGVDPVFVAYLRAKLAAEAELLRRAASGAFELAVLRPGGLTDSPGTGTVSLERSLPRGQVSRDDVAAVVAALLRAPALLPPEEDPVLELMAGDEPVDAAVTRSLTPAPAA</sequence>
<protein>
    <submittedName>
        <fullName evidence="2">SDR family oxidoreductase</fullName>
    </submittedName>
</protein>
<accession>A0A5C8ZLC3</accession>
<organism evidence="2 3">
    <name type="scientific">Quadrisphaera setariae</name>
    <dbReference type="NCBI Taxonomy" id="2593304"/>
    <lineage>
        <taxon>Bacteria</taxon>
        <taxon>Bacillati</taxon>
        <taxon>Actinomycetota</taxon>
        <taxon>Actinomycetes</taxon>
        <taxon>Kineosporiales</taxon>
        <taxon>Kineosporiaceae</taxon>
        <taxon>Quadrisphaera</taxon>
    </lineage>
</organism>
<gene>
    <name evidence="2" type="ORF">FMM08_01290</name>
</gene>
<feature type="domain" description="NAD(P)-binding" evidence="1">
    <location>
        <begin position="7"/>
        <end position="201"/>
    </location>
</feature>
<dbReference type="RefSeq" id="WP_147924519.1">
    <property type="nucleotide sequence ID" value="NZ_VKAC01000001.1"/>
</dbReference>
<evidence type="ECO:0000259" key="1">
    <source>
        <dbReference type="Pfam" id="PF13460"/>
    </source>
</evidence>
<evidence type="ECO:0000313" key="2">
    <source>
        <dbReference type="EMBL" id="TXR57908.1"/>
    </source>
</evidence>
<dbReference type="InterPro" id="IPR036291">
    <property type="entry name" value="NAD(P)-bd_dom_sf"/>
</dbReference>